<protein>
    <submittedName>
        <fullName evidence="1">Uncharacterized protein</fullName>
    </submittedName>
</protein>
<organism evidence="1 2">
    <name type="scientific">Streptomyces ambofaciens (strain ATCC 23877 / 3486 / DSM 40053 / JCM 4204 / NBRC 12836 / NRRL B-2516)</name>
    <dbReference type="NCBI Taxonomy" id="278992"/>
    <lineage>
        <taxon>Bacteria</taxon>
        <taxon>Bacillati</taxon>
        <taxon>Actinomycetota</taxon>
        <taxon>Actinomycetes</taxon>
        <taxon>Kitasatosporales</taxon>
        <taxon>Streptomycetaceae</taxon>
        <taxon>Streptomyces</taxon>
    </lineage>
</organism>
<dbReference type="EMBL" id="CP012382">
    <property type="protein sequence ID" value="AKZ54133.1"/>
    <property type="molecule type" value="Genomic_DNA"/>
</dbReference>
<dbReference type="KEGG" id="samb:SAM23877_1084"/>
<reference evidence="2" key="1">
    <citation type="journal article" date="2015" name="J. Biotechnol.">
        <title>Complete genome sequence of Streptomyces ambofaciens ATCC 23877, the spiramycin producer.</title>
        <authorList>
            <person name="Thibessard A."/>
            <person name="Haas D."/>
            <person name="Gerbaud C."/>
            <person name="Aigle B."/>
            <person name="Lautru S."/>
            <person name="Pernodet J.L."/>
            <person name="Leblond P."/>
        </authorList>
    </citation>
    <scope>NUCLEOTIDE SEQUENCE [LARGE SCALE GENOMIC DNA]</scope>
    <source>
        <strain evidence="2">ATCC 23877 / 3486 / DSM 40053 / JCM 4204 / NBRC 12836 / NRRL B-2516</strain>
    </source>
</reference>
<sequence>MTYSYGGQAPCTSCFKWPLTS</sequence>
<gene>
    <name evidence="1" type="ORF">SAM23877_1084</name>
</gene>
<dbReference type="AlphaFoldDB" id="A0A0K2AMB0"/>
<proteinExistence type="predicted"/>
<evidence type="ECO:0000313" key="1">
    <source>
        <dbReference type="EMBL" id="AKZ54133.1"/>
    </source>
</evidence>
<accession>A0A0K2AMB0</accession>
<dbReference type="Proteomes" id="UP000061018">
    <property type="component" value="Chromosome"/>
</dbReference>
<name>A0A0K2AMB0_STRA7</name>
<evidence type="ECO:0000313" key="2">
    <source>
        <dbReference type="Proteomes" id="UP000061018"/>
    </source>
</evidence>